<evidence type="ECO:0000313" key="10">
    <source>
        <dbReference type="EMBL" id="TMM49130.1"/>
    </source>
</evidence>
<dbReference type="InterPro" id="IPR041486">
    <property type="entry name" value="ThsA_STALD"/>
</dbReference>
<dbReference type="AlphaFoldDB" id="A0A5S3P7H4"/>
<evidence type="ECO:0000256" key="8">
    <source>
        <dbReference type="PROSITE-ProRule" id="PRU00236"/>
    </source>
</evidence>
<dbReference type="Proteomes" id="UP000309550">
    <property type="component" value="Unassembled WGS sequence"/>
</dbReference>
<dbReference type="EC" id="3.2.2.5" evidence="4"/>
<evidence type="ECO:0000313" key="11">
    <source>
        <dbReference type="Proteomes" id="UP000309550"/>
    </source>
</evidence>
<evidence type="ECO:0000256" key="7">
    <source>
        <dbReference type="ARBA" id="ARBA00047575"/>
    </source>
</evidence>
<evidence type="ECO:0000256" key="5">
    <source>
        <dbReference type="ARBA" id="ARBA00035014"/>
    </source>
</evidence>
<dbReference type="SUPFAM" id="SSF52467">
    <property type="entry name" value="DHS-like NAD/FAD-binding domain"/>
    <property type="match status" value="1"/>
</dbReference>
<dbReference type="EMBL" id="VANS01000015">
    <property type="protein sequence ID" value="TMM49130.1"/>
    <property type="molecule type" value="Genomic_DNA"/>
</dbReference>
<dbReference type="InterPro" id="IPR029035">
    <property type="entry name" value="DHS-like_NAD/FAD-binding_dom"/>
</dbReference>
<keyword evidence="11" id="KW-1185">Reference proteome</keyword>
<name>A0A5S3P7H4_9RHOB</name>
<gene>
    <name evidence="10" type="ORF">FDT80_18735</name>
</gene>
<keyword evidence="1" id="KW-0378">Hydrolase</keyword>
<accession>A0A5S3P7H4</accession>
<comment type="similarity">
    <text evidence="5">Belongs to the soluble Thoeris ThsA family.</text>
</comment>
<keyword evidence="3" id="KW-0051">Antiviral defense</keyword>
<dbReference type="InterPro" id="IPR026590">
    <property type="entry name" value="Ssirtuin_cat_dom"/>
</dbReference>
<dbReference type="PROSITE" id="PS50305">
    <property type="entry name" value="SIRTUIN"/>
    <property type="match status" value="1"/>
</dbReference>
<evidence type="ECO:0000256" key="3">
    <source>
        <dbReference type="ARBA" id="ARBA00023118"/>
    </source>
</evidence>
<sequence>MPLSAAVSAFCRKYARDMADGTVAVFAGAGLSASAGYVDWQSLLAPFADELELDIERESEHLVRFAQFSLNHKMGNRAHLNDALISAFPSLTSPSVNHEILARLPIKTFWTTNYDKLIEKALEQARKSADVKHTDGQLPTAKPKRDAVVYKMHGDAEHPQEAVLTRDDYESYGQRHMGFVNALVGDLTGKTFLFIGFSFTDPNLDQILSQLRLRYQSAQREHFCLMRVPQRSTFDSDEDHAYAKVRHRHFVADLKRYNVTALEIDDFEQITEVLLTIEKHYRRRLVFVSGSASTFDPWGETAVNGFFRDLGAILIDNQFQIVSGFGLGVGNSLISGAIEKAYANRNMKLDNFLQVRPFPRDIADPKERAVIWERYREELLSLPGIAVFFLGNKEVGGEIVPADGVRKEFEIATAQGLVTLPVGATGSMAADLSSEMLSDTDNFSPTLVESLRTLHTPVDDLRTLLQPIINAIKALADE</sequence>
<keyword evidence="2" id="KW-0520">NAD</keyword>
<dbReference type="Pfam" id="PF18185">
    <property type="entry name" value="STALD"/>
    <property type="match status" value="1"/>
</dbReference>
<dbReference type="OrthoDB" id="7357874at2"/>
<organism evidence="10 11">
    <name type="scientific">Sulfitobacter sabulilitoris</name>
    <dbReference type="NCBI Taxonomy" id="2562655"/>
    <lineage>
        <taxon>Bacteria</taxon>
        <taxon>Pseudomonadati</taxon>
        <taxon>Pseudomonadota</taxon>
        <taxon>Alphaproteobacteria</taxon>
        <taxon>Rhodobacterales</taxon>
        <taxon>Roseobacteraceae</taxon>
        <taxon>Sulfitobacter</taxon>
    </lineage>
</organism>
<evidence type="ECO:0000256" key="4">
    <source>
        <dbReference type="ARBA" id="ARBA00034327"/>
    </source>
</evidence>
<comment type="caution">
    <text evidence="8">Lacks conserved residue(s) required for the propagation of feature annotation.</text>
</comment>
<evidence type="ECO:0000256" key="1">
    <source>
        <dbReference type="ARBA" id="ARBA00022801"/>
    </source>
</evidence>
<dbReference type="GO" id="GO:0003953">
    <property type="term" value="F:NAD+ nucleosidase activity"/>
    <property type="evidence" value="ECO:0007669"/>
    <property type="project" value="UniProtKB-EC"/>
</dbReference>
<dbReference type="GO" id="GO:0051607">
    <property type="term" value="P:defense response to virus"/>
    <property type="evidence" value="ECO:0007669"/>
    <property type="project" value="UniProtKB-KW"/>
</dbReference>
<comment type="caution">
    <text evidence="10">The sequence shown here is derived from an EMBL/GenBank/DDBJ whole genome shotgun (WGS) entry which is preliminary data.</text>
</comment>
<evidence type="ECO:0000256" key="6">
    <source>
        <dbReference type="ARBA" id="ARBA00035033"/>
    </source>
</evidence>
<dbReference type="CDD" id="cd01406">
    <property type="entry name" value="SIR2-like"/>
    <property type="match status" value="1"/>
</dbReference>
<evidence type="ECO:0000256" key="2">
    <source>
        <dbReference type="ARBA" id="ARBA00023027"/>
    </source>
</evidence>
<reference evidence="10 11" key="1">
    <citation type="submission" date="2019-05" db="EMBL/GenBank/DDBJ databases">
        <title>Sulfitobacter sabulilitoris sp. nov., isolated from a marine sand.</title>
        <authorList>
            <person name="Yoon J.-H."/>
        </authorList>
    </citation>
    <scope>NUCLEOTIDE SEQUENCE [LARGE SCALE GENOMIC DNA]</scope>
    <source>
        <strain evidence="10 11">HSMS-29</strain>
    </source>
</reference>
<protein>
    <recommendedName>
        <fullName evidence="6">NAD(+) hydrolase ThsA</fullName>
        <ecNumber evidence="4">3.2.2.5</ecNumber>
    </recommendedName>
</protein>
<dbReference type="RefSeq" id="WP_138663855.1">
    <property type="nucleotide sequence ID" value="NZ_VANS01000015.1"/>
</dbReference>
<evidence type="ECO:0000259" key="9">
    <source>
        <dbReference type="PROSITE" id="PS50305"/>
    </source>
</evidence>
<dbReference type="Pfam" id="PF13289">
    <property type="entry name" value="SIR2_2"/>
    <property type="match status" value="1"/>
</dbReference>
<proteinExistence type="inferred from homology"/>
<feature type="domain" description="Deacetylase sirtuin-type" evidence="9">
    <location>
        <begin position="1"/>
        <end position="284"/>
    </location>
</feature>
<comment type="catalytic activity">
    <reaction evidence="7">
        <text>NAD(+) + H2O = ADP-D-ribose + nicotinamide + H(+)</text>
        <dbReference type="Rhea" id="RHEA:16301"/>
        <dbReference type="ChEBI" id="CHEBI:15377"/>
        <dbReference type="ChEBI" id="CHEBI:15378"/>
        <dbReference type="ChEBI" id="CHEBI:17154"/>
        <dbReference type="ChEBI" id="CHEBI:57540"/>
        <dbReference type="ChEBI" id="CHEBI:57967"/>
        <dbReference type="EC" id="3.2.2.5"/>
    </reaction>
    <physiologicalReaction direction="left-to-right" evidence="7">
        <dbReference type="Rhea" id="RHEA:16302"/>
    </physiologicalReaction>
</comment>